<dbReference type="InterPro" id="IPR013272">
    <property type="entry name" value="Vps72/YL1_C"/>
</dbReference>
<evidence type="ECO:0000313" key="3">
    <source>
        <dbReference type="EMBL" id="KAL3809424.1"/>
    </source>
</evidence>
<evidence type="ECO:0000256" key="1">
    <source>
        <dbReference type="SAM" id="MobiDB-lite"/>
    </source>
</evidence>
<comment type="caution">
    <text evidence="3">The sequence shown here is derived from an EMBL/GenBank/DDBJ whole genome shotgun (WGS) entry which is preliminary data.</text>
</comment>
<dbReference type="AlphaFoldDB" id="A0ABD3R8S6"/>
<dbReference type="EMBL" id="JALLPB020000407">
    <property type="protein sequence ID" value="KAL3809424.1"/>
    <property type="molecule type" value="Genomic_DNA"/>
</dbReference>
<dbReference type="PANTHER" id="PTHR13275:SF4">
    <property type="entry name" value="VACUOLAR PROTEIN SORTING-ASSOCIATED PROTEIN 72 HOMOLOG"/>
    <property type="match status" value="1"/>
</dbReference>
<protein>
    <recommendedName>
        <fullName evidence="2">Vps72/YL1 C-terminal domain-containing protein</fullName>
    </recommendedName>
</protein>
<dbReference type="Pfam" id="PF08265">
    <property type="entry name" value="YL1_C"/>
    <property type="match status" value="1"/>
</dbReference>
<feature type="domain" description="Vps72/YL1 C-terminal" evidence="2">
    <location>
        <begin position="223"/>
        <end position="252"/>
    </location>
</feature>
<feature type="compositionally biased region" description="Polar residues" evidence="1">
    <location>
        <begin position="25"/>
        <end position="34"/>
    </location>
</feature>
<sequence length="280" mass="29980">MSTDSQRKAWNEAMRSAGGILPASSMASGPTFSTRRIVGRKRRAKARQSSAGYGVGGGVGGGGWGGSSSSLEEREYRVALHMDLLEGSTAAPKEDDDDEYDEFAQLDDDDIDDDDDDDEIDGGDRGKSKKKRRRRAVPGGGIAAGRKSGPSVVPKYLRPRSLASILMEEASRPDSVAGRYVDASVRRLGSGTQTTRVVRGGADAGIENAVVVTTITRPYPARKFCPVTGLPGVYTEPRTGIPYATLSALEQIRERPPPWMSSTNAGSASYWEAIKSLQNH</sequence>
<feature type="compositionally biased region" description="Acidic residues" evidence="1">
    <location>
        <begin position="104"/>
        <end position="121"/>
    </location>
</feature>
<dbReference type="PANTHER" id="PTHR13275">
    <property type="entry name" value="YL-1 PROTEIN TRANSCRIPTION FACTOR-LIKE 1"/>
    <property type="match status" value="1"/>
</dbReference>
<dbReference type="SMART" id="SM00993">
    <property type="entry name" value="YL1_C"/>
    <property type="match status" value="1"/>
</dbReference>
<feature type="compositionally biased region" description="Basic residues" evidence="1">
    <location>
        <begin position="127"/>
        <end position="136"/>
    </location>
</feature>
<gene>
    <name evidence="3" type="ORF">ACHAXA_003993</name>
</gene>
<organism evidence="3 4">
    <name type="scientific">Cyclostephanos tholiformis</name>
    <dbReference type="NCBI Taxonomy" id="382380"/>
    <lineage>
        <taxon>Eukaryota</taxon>
        <taxon>Sar</taxon>
        <taxon>Stramenopiles</taxon>
        <taxon>Ochrophyta</taxon>
        <taxon>Bacillariophyta</taxon>
        <taxon>Coscinodiscophyceae</taxon>
        <taxon>Thalassiosirophycidae</taxon>
        <taxon>Stephanodiscales</taxon>
        <taxon>Stephanodiscaceae</taxon>
        <taxon>Cyclostephanos</taxon>
    </lineage>
</organism>
<dbReference type="Proteomes" id="UP001530377">
    <property type="component" value="Unassembled WGS sequence"/>
</dbReference>
<evidence type="ECO:0000259" key="2">
    <source>
        <dbReference type="SMART" id="SM00993"/>
    </source>
</evidence>
<accession>A0ABD3R8S6</accession>
<feature type="compositionally biased region" description="Gly residues" evidence="1">
    <location>
        <begin position="53"/>
        <end position="66"/>
    </location>
</feature>
<name>A0ABD3R8S6_9STRA</name>
<feature type="region of interest" description="Disordered" evidence="1">
    <location>
        <begin position="104"/>
        <end position="151"/>
    </location>
</feature>
<proteinExistence type="predicted"/>
<feature type="compositionally biased region" description="Basic and acidic residues" evidence="1">
    <location>
        <begin position="1"/>
        <end position="10"/>
    </location>
</feature>
<evidence type="ECO:0000313" key="4">
    <source>
        <dbReference type="Proteomes" id="UP001530377"/>
    </source>
</evidence>
<feature type="compositionally biased region" description="Basic residues" evidence="1">
    <location>
        <begin position="37"/>
        <end position="46"/>
    </location>
</feature>
<reference evidence="3 4" key="1">
    <citation type="submission" date="2024-10" db="EMBL/GenBank/DDBJ databases">
        <title>Updated reference genomes for cyclostephanoid diatoms.</title>
        <authorList>
            <person name="Roberts W.R."/>
            <person name="Alverson A.J."/>
        </authorList>
    </citation>
    <scope>NUCLEOTIDE SEQUENCE [LARGE SCALE GENOMIC DNA]</scope>
    <source>
        <strain evidence="3 4">AJA228-03</strain>
    </source>
</reference>
<feature type="region of interest" description="Disordered" evidence="1">
    <location>
        <begin position="1"/>
        <end position="71"/>
    </location>
</feature>
<keyword evidence="4" id="KW-1185">Reference proteome</keyword>